<dbReference type="EMBL" id="JBDFQZ010000009">
    <property type="protein sequence ID" value="KAK9690228.1"/>
    <property type="molecule type" value="Genomic_DNA"/>
</dbReference>
<accession>A0AAW1IL50</accession>
<keyword evidence="2" id="KW-0812">Transmembrane</keyword>
<feature type="region of interest" description="Disordered" evidence="1">
    <location>
        <begin position="170"/>
        <end position="190"/>
    </location>
</feature>
<organism evidence="3 4">
    <name type="scientific">Saponaria officinalis</name>
    <name type="common">Common soapwort</name>
    <name type="synonym">Lychnis saponaria</name>
    <dbReference type="NCBI Taxonomy" id="3572"/>
    <lineage>
        <taxon>Eukaryota</taxon>
        <taxon>Viridiplantae</taxon>
        <taxon>Streptophyta</taxon>
        <taxon>Embryophyta</taxon>
        <taxon>Tracheophyta</taxon>
        <taxon>Spermatophyta</taxon>
        <taxon>Magnoliopsida</taxon>
        <taxon>eudicotyledons</taxon>
        <taxon>Gunneridae</taxon>
        <taxon>Pentapetalae</taxon>
        <taxon>Caryophyllales</taxon>
        <taxon>Caryophyllaceae</taxon>
        <taxon>Caryophylleae</taxon>
        <taxon>Saponaria</taxon>
    </lineage>
</organism>
<evidence type="ECO:0008006" key="5">
    <source>
        <dbReference type="Google" id="ProtNLM"/>
    </source>
</evidence>
<dbReference type="Pfam" id="PF04749">
    <property type="entry name" value="PLAC8"/>
    <property type="match status" value="1"/>
</dbReference>
<name>A0AAW1IL50_SAPOF</name>
<protein>
    <recommendedName>
        <fullName evidence="5">Protein PLANT CADMIUM RESISTANCE 8</fullName>
    </recommendedName>
</protein>
<dbReference type="PANTHER" id="PTHR15907">
    <property type="entry name" value="DUF614 FAMILY PROTEIN-RELATED"/>
    <property type="match status" value="1"/>
</dbReference>
<dbReference type="Proteomes" id="UP001443914">
    <property type="component" value="Unassembled WGS sequence"/>
</dbReference>
<evidence type="ECO:0000313" key="3">
    <source>
        <dbReference type="EMBL" id="KAK9690228.1"/>
    </source>
</evidence>
<reference evidence="3" key="1">
    <citation type="submission" date="2024-03" db="EMBL/GenBank/DDBJ databases">
        <title>WGS assembly of Saponaria officinalis var. Norfolk2.</title>
        <authorList>
            <person name="Jenkins J."/>
            <person name="Shu S."/>
            <person name="Grimwood J."/>
            <person name="Barry K."/>
            <person name="Goodstein D."/>
            <person name="Schmutz J."/>
            <person name="Leebens-Mack J."/>
            <person name="Osbourn A."/>
        </authorList>
    </citation>
    <scope>NUCLEOTIDE SEQUENCE [LARGE SCALE GENOMIC DNA]</scope>
    <source>
        <strain evidence="3">JIC</strain>
    </source>
</reference>
<proteinExistence type="predicted"/>
<sequence>MSNGDGEIQPVIEPAESTPPMSKADAKTEKELKVKVEKKCKSDAKAAIGNPWNTGVFSCHEDRTNAVVTAFLPCITFGQIAEVLDEGKLASPWGSFFYLLMMPVVCTQWIMGSKYRKNLRKKYDLVEAPYTDKVSHIFCACCSLCQEYRELKVRGLNPSLGWRGILAQKNEKQTREKRQDTPPENQEMIK</sequence>
<evidence type="ECO:0000256" key="2">
    <source>
        <dbReference type="SAM" id="Phobius"/>
    </source>
</evidence>
<dbReference type="AlphaFoldDB" id="A0AAW1IL50"/>
<keyword evidence="4" id="KW-1185">Reference proteome</keyword>
<feature type="region of interest" description="Disordered" evidence="1">
    <location>
        <begin position="1"/>
        <end position="28"/>
    </location>
</feature>
<keyword evidence="2" id="KW-1133">Transmembrane helix</keyword>
<dbReference type="InterPro" id="IPR006461">
    <property type="entry name" value="PLAC_motif_containing"/>
</dbReference>
<feature type="transmembrane region" description="Helical" evidence="2">
    <location>
        <begin position="93"/>
        <end position="112"/>
    </location>
</feature>
<evidence type="ECO:0000313" key="4">
    <source>
        <dbReference type="Proteomes" id="UP001443914"/>
    </source>
</evidence>
<keyword evidence="2" id="KW-0472">Membrane</keyword>
<evidence type="ECO:0000256" key="1">
    <source>
        <dbReference type="SAM" id="MobiDB-lite"/>
    </source>
</evidence>
<gene>
    <name evidence="3" type="ORF">RND81_09G113900</name>
</gene>
<dbReference type="NCBIfam" id="TIGR01571">
    <property type="entry name" value="A_thal_Cys_rich"/>
    <property type="match status" value="1"/>
</dbReference>
<comment type="caution">
    <text evidence="3">The sequence shown here is derived from an EMBL/GenBank/DDBJ whole genome shotgun (WGS) entry which is preliminary data.</text>
</comment>